<sequence>ASFWKEKASSNAVKVLSESSRTPEDRLENNLAAAQLLLAETKKAEAVQIFESLPKEVRLRLGVASVLVNLYVSLGKFEPASQLLNDAIGRLQKSKQPVPPYML</sequence>
<keyword evidence="3" id="KW-1185">Reference proteome</keyword>
<organism evidence="1">
    <name type="scientific">Notodromas monacha</name>
    <dbReference type="NCBI Taxonomy" id="399045"/>
    <lineage>
        <taxon>Eukaryota</taxon>
        <taxon>Metazoa</taxon>
        <taxon>Ecdysozoa</taxon>
        <taxon>Arthropoda</taxon>
        <taxon>Crustacea</taxon>
        <taxon>Oligostraca</taxon>
        <taxon>Ostracoda</taxon>
        <taxon>Podocopa</taxon>
        <taxon>Podocopida</taxon>
        <taxon>Cypridocopina</taxon>
        <taxon>Cypridoidea</taxon>
        <taxon>Cyprididae</taxon>
        <taxon>Notodromas</taxon>
    </lineage>
</organism>
<evidence type="ECO:0000313" key="3">
    <source>
        <dbReference type="Proteomes" id="UP000678499"/>
    </source>
</evidence>
<reference evidence="1" key="1">
    <citation type="submission" date="2020-11" db="EMBL/GenBank/DDBJ databases">
        <authorList>
            <person name="Tran Van P."/>
        </authorList>
    </citation>
    <scope>NUCLEOTIDE SEQUENCE</scope>
</reference>
<proteinExistence type="predicted"/>
<dbReference type="AlphaFoldDB" id="A0A7R9C4P5"/>
<accession>A0A7R9C4P5</accession>
<evidence type="ECO:0000313" key="2">
    <source>
        <dbReference type="EMBL" id="CAD7286053.1"/>
    </source>
</evidence>
<feature type="non-terminal residue" evidence="1">
    <location>
        <position position="103"/>
    </location>
</feature>
<dbReference type="Proteomes" id="UP000678499">
    <property type="component" value="Unassembled WGS sequence"/>
</dbReference>
<dbReference type="EMBL" id="CAJPEX010039833">
    <property type="protein sequence ID" value="CAG0926198.1"/>
    <property type="molecule type" value="Genomic_DNA"/>
</dbReference>
<dbReference type="Gene3D" id="1.25.40.10">
    <property type="entry name" value="Tetratricopeptide repeat domain"/>
    <property type="match status" value="1"/>
</dbReference>
<dbReference type="OrthoDB" id="5421607at2759"/>
<dbReference type="InterPro" id="IPR011990">
    <property type="entry name" value="TPR-like_helical_dom_sf"/>
</dbReference>
<protein>
    <submittedName>
        <fullName evidence="1">Uncharacterized protein</fullName>
    </submittedName>
</protein>
<dbReference type="EMBL" id="OA922344">
    <property type="protein sequence ID" value="CAD7286053.1"/>
    <property type="molecule type" value="Genomic_DNA"/>
</dbReference>
<gene>
    <name evidence="1" type="ORF">NMOB1V02_LOCUS13648</name>
    <name evidence="2" type="ORF">NMOB1V02_LOCUS13655</name>
</gene>
<name>A0A7R9C4P5_9CRUS</name>
<dbReference type="EMBL" id="CAJPEX010040307">
    <property type="protein sequence ID" value="CAG0926205.1"/>
    <property type="molecule type" value="Genomic_DNA"/>
</dbReference>
<evidence type="ECO:0000313" key="1">
    <source>
        <dbReference type="EMBL" id="CAD7286046.1"/>
    </source>
</evidence>
<feature type="non-terminal residue" evidence="1">
    <location>
        <position position="1"/>
    </location>
</feature>
<dbReference type="EMBL" id="OA921870">
    <property type="protein sequence ID" value="CAD7286046.1"/>
    <property type="molecule type" value="Genomic_DNA"/>
</dbReference>